<dbReference type="REBASE" id="192615">
    <property type="entry name" value="M.AmaYN25ORF7515P"/>
</dbReference>
<organism evidence="6 7">
    <name type="scientific">Acidianus manzaensis</name>
    <dbReference type="NCBI Taxonomy" id="282676"/>
    <lineage>
        <taxon>Archaea</taxon>
        <taxon>Thermoproteota</taxon>
        <taxon>Thermoprotei</taxon>
        <taxon>Sulfolobales</taxon>
        <taxon>Sulfolobaceae</taxon>
        <taxon>Acidianus</taxon>
    </lineage>
</organism>
<keyword evidence="4" id="KW-0949">S-adenosyl-L-methionine</keyword>
<dbReference type="PANTHER" id="PTHR10629:SF52">
    <property type="entry name" value="DNA (CYTOSINE-5)-METHYLTRANSFERASE 1"/>
    <property type="match status" value="1"/>
</dbReference>
<dbReference type="PANTHER" id="PTHR10629">
    <property type="entry name" value="CYTOSINE-SPECIFIC METHYLTRANSFERASE"/>
    <property type="match status" value="1"/>
</dbReference>
<evidence type="ECO:0000256" key="4">
    <source>
        <dbReference type="ARBA" id="ARBA00022691"/>
    </source>
</evidence>
<comment type="similarity">
    <text evidence="5">Belongs to the class I-like SAM-binding methyltransferase superfamily. C5-methyltransferase family.</text>
</comment>
<gene>
    <name evidence="6" type="ORF">B6F84_07515</name>
</gene>
<evidence type="ECO:0000256" key="3">
    <source>
        <dbReference type="ARBA" id="ARBA00022679"/>
    </source>
</evidence>
<dbReference type="STRING" id="282676.B6F84_07515"/>
<name>A0A1W6K0B8_9CREN</name>
<dbReference type="InterPro" id="IPR050390">
    <property type="entry name" value="C5-Methyltransferase"/>
</dbReference>
<dbReference type="EMBL" id="CP020477">
    <property type="protein sequence ID" value="ARM75894.1"/>
    <property type="molecule type" value="Genomic_DNA"/>
</dbReference>
<evidence type="ECO:0000313" key="7">
    <source>
        <dbReference type="Proteomes" id="UP000193404"/>
    </source>
</evidence>
<dbReference type="OrthoDB" id="5033at2157"/>
<reference evidence="6 7" key="1">
    <citation type="submission" date="2017-03" db="EMBL/GenBank/DDBJ databases">
        <title>Sulfur activation and transportation mechanism of thermophilic Archaea Acidianus manzaensis YN-25.</title>
        <authorList>
            <person name="Ma Y."/>
            <person name="Yang Y."/>
            <person name="Xia J."/>
        </authorList>
    </citation>
    <scope>NUCLEOTIDE SEQUENCE [LARGE SCALE GENOMIC DNA]</scope>
    <source>
        <strain evidence="6 7">YN-25</strain>
    </source>
</reference>
<evidence type="ECO:0000256" key="1">
    <source>
        <dbReference type="ARBA" id="ARBA00011975"/>
    </source>
</evidence>
<dbReference type="Pfam" id="PF00145">
    <property type="entry name" value="DNA_methylase"/>
    <property type="match status" value="1"/>
</dbReference>
<dbReference type="AlphaFoldDB" id="A0A1W6K0B8"/>
<keyword evidence="3 6" id="KW-0808">Transferase</keyword>
<dbReference type="GO" id="GO:0032259">
    <property type="term" value="P:methylation"/>
    <property type="evidence" value="ECO:0007669"/>
    <property type="project" value="UniProtKB-KW"/>
</dbReference>
<evidence type="ECO:0000256" key="5">
    <source>
        <dbReference type="RuleBase" id="RU000416"/>
    </source>
</evidence>
<keyword evidence="7" id="KW-1185">Reference proteome</keyword>
<dbReference type="PROSITE" id="PS51679">
    <property type="entry name" value="SAM_MT_C5"/>
    <property type="match status" value="1"/>
</dbReference>
<dbReference type="GeneID" id="41590756"/>
<protein>
    <recommendedName>
        <fullName evidence="1">DNA (cytosine-5-)-methyltransferase</fullName>
        <ecNumber evidence="1">2.1.1.37</ecNumber>
    </recommendedName>
</protein>
<dbReference type="EC" id="2.1.1.37" evidence="1"/>
<dbReference type="SUPFAM" id="SSF53335">
    <property type="entry name" value="S-adenosyl-L-methionine-dependent methyltransferases"/>
    <property type="match status" value="1"/>
</dbReference>
<dbReference type="RefSeq" id="WP_148691673.1">
    <property type="nucleotide sequence ID" value="NZ_CP020477.1"/>
</dbReference>
<dbReference type="InterPro" id="IPR029063">
    <property type="entry name" value="SAM-dependent_MTases_sf"/>
</dbReference>
<dbReference type="NCBIfam" id="TIGR00675">
    <property type="entry name" value="dcm"/>
    <property type="match status" value="1"/>
</dbReference>
<dbReference type="KEGG" id="aman:B6F84_07515"/>
<dbReference type="Gene3D" id="3.40.50.150">
    <property type="entry name" value="Vaccinia Virus protein VP39"/>
    <property type="match status" value="1"/>
</dbReference>
<accession>A0A1W6K0B8</accession>
<keyword evidence="2 6" id="KW-0489">Methyltransferase</keyword>
<dbReference type="GO" id="GO:0003886">
    <property type="term" value="F:DNA (cytosine-5-)-methyltransferase activity"/>
    <property type="evidence" value="ECO:0007669"/>
    <property type="project" value="UniProtKB-EC"/>
</dbReference>
<sequence>MEPKVVDLFSGAGGFSLGFKLHNFKIILSIDINHSAARTYATNFPDTIVLEEDIRNINGEDILELTNNEKPDILIGSPPCEGFTGANPNRLKNPVDRLYLDERGSLTLEYIRLLGELKPKIFVMENVPAIVETKSLRDAILTEFSKVGYDNIYFNFLKAEDYGNPSKRLRVFISNIEISPTKHNEKVTVSQAIMDLEDKIGQIPNHEIQELNEKKLKQISKLRFGDYLTMYKSSRGEIPIYIRLNPFDIAPTVLGNSRFIHPYYDRFLTVREQARLMSYPDNHIFIGSRDEQYNQIGEAVPVALSASIASYIRGYIDGYNNRFT</sequence>
<dbReference type="InterPro" id="IPR001525">
    <property type="entry name" value="C5_MeTfrase"/>
</dbReference>
<dbReference type="PRINTS" id="PR00105">
    <property type="entry name" value="C5METTRFRASE"/>
</dbReference>
<dbReference type="GO" id="GO:0003677">
    <property type="term" value="F:DNA binding"/>
    <property type="evidence" value="ECO:0007669"/>
    <property type="project" value="TreeGrafter"/>
</dbReference>
<evidence type="ECO:0000256" key="2">
    <source>
        <dbReference type="ARBA" id="ARBA00022603"/>
    </source>
</evidence>
<dbReference type="Gene3D" id="3.90.120.10">
    <property type="entry name" value="DNA Methylase, subunit A, domain 2"/>
    <property type="match status" value="1"/>
</dbReference>
<evidence type="ECO:0000313" key="6">
    <source>
        <dbReference type="EMBL" id="ARM75894.1"/>
    </source>
</evidence>
<proteinExistence type="inferred from homology"/>
<dbReference type="GO" id="GO:0044027">
    <property type="term" value="P:negative regulation of gene expression via chromosomal CpG island methylation"/>
    <property type="evidence" value="ECO:0007669"/>
    <property type="project" value="TreeGrafter"/>
</dbReference>
<dbReference type="Proteomes" id="UP000193404">
    <property type="component" value="Chromosome"/>
</dbReference>